<dbReference type="GO" id="GO:0001228">
    <property type="term" value="F:DNA-binding transcription activator activity, RNA polymerase II-specific"/>
    <property type="evidence" value="ECO:0007669"/>
    <property type="project" value="TreeGrafter"/>
</dbReference>
<comment type="caution">
    <text evidence="7">The sequence shown here is derived from an EMBL/GenBank/DDBJ whole genome shotgun (WGS) entry which is preliminary data.</text>
</comment>
<dbReference type="STRING" id="2060905.A0A2B7XMD2"/>
<feature type="domain" description="Zn(2)-C6 fungal-type" evidence="6">
    <location>
        <begin position="13"/>
        <end position="43"/>
    </location>
</feature>
<dbReference type="SMART" id="SM00066">
    <property type="entry name" value="GAL4"/>
    <property type="match status" value="1"/>
</dbReference>
<keyword evidence="2" id="KW-0238">DNA-binding</keyword>
<evidence type="ECO:0000313" key="8">
    <source>
        <dbReference type="Proteomes" id="UP000224080"/>
    </source>
</evidence>
<evidence type="ECO:0000256" key="3">
    <source>
        <dbReference type="ARBA" id="ARBA00023163"/>
    </source>
</evidence>
<keyword evidence="4" id="KW-0539">Nucleus</keyword>
<evidence type="ECO:0000256" key="1">
    <source>
        <dbReference type="ARBA" id="ARBA00023015"/>
    </source>
</evidence>
<sequence length="457" mass="50693">MQKRISHNKSRRGCLTCKKRHVKCDEQGPPCANCVVRKSHCTYPLPVTKPKATRKNRTTTAPETLSKDNSSNSSQQSPEETSDLPSGLFSKNASNASLYIHPSSSAMAFSSTTESNRLLELELLHRWTTRTWMGLYSIPADEPYMQTLLPRAALKEGYVMDSLLAAAAVDLALSSKGSGSAAYFCAALEYGNKASAGFRSQLENINQDNLHLLYHIAALSALVQFVLPNRQQTVLERIEIIYNLMLGAFSIAMFNFKWLTDAPCSSRDILKYAPLSLDILDSDTVAALDKLSAVARQMRVPASNPTAIYSGEETSLASEEYLLPLAQLKYSFREDACGRVKGYYLSIVGVGGHEFLTAIKKREPMALFMLMYLGVLMDRASKDYMSWWVGSTGRELIEEVSGILEHSSIARIPEGREGMSWTRQQVGLPPLMTIYDVIEEQTCYSLSELSLAFPIAM</sequence>
<feature type="region of interest" description="Disordered" evidence="5">
    <location>
        <begin position="45"/>
        <end position="87"/>
    </location>
</feature>
<gene>
    <name evidence="7" type="ORF">GX51_00362</name>
</gene>
<dbReference type="InterPro" id="IPR001138">
    <property type="entry name" value="Zn2Cys6_DnaBD"/>
</dbReference>
<dbReference type="InterPro" id="IPR053157">
    <property type="entry name" value="Sterol_Uptake_Regulator"/>
</dbReference>
<organism evidence="7 8">
    <name type="scientific">Blastomyces parvus</name>
    <dbReference type="NCBI Taxonomy" id="2060905"/>
    <lineage>
        <taxon>Eukaryota</taxon>
        <taxon>Fungi</taxon>
        <taxon>Dikarya</taxon>
        <taxon>Ascomycota</taxon>
        <taxon>Pezizomycotina</taxon>
        <taxon>Eurotiomycetes</taxon>
        <taxon>Eurotiomycetidae</taxon>
        <taxon>Onygenales</taxon>
        <taxon>Ajellomycetaceae</taxon>
        <taxon>Blastomyces</taxon>
    </lineage>
</organism>
<dbReference type="EMBL" id="PDNC01000002">
    <property type="protein sequence ID" value="PGH10095.1"/>
    <property type="molecule type" value="Genomic_DNA"/>
</dbReference>
<keyword evidence="1" id="KW-0805">Transcription regulation</keyword>
<dbReference type="AlphaFoldDB" id="A0A2B7XMD2"/>
<dbReference type="Proteomes" id="UP000224080">
    <property type="component" value="Unassembled WGS sequence"/>
</dbReference>
<reference evidence="7 8" key="1">
    <citation type="submission" date="2017-10" db="EMBL/GenBank/DDBJ databases">
        <title>Comparative genomics in systemic dimorphic fungi from Ajellomycetaceae.</title>
        <authorList>
            <person name="Munoz J.F."/>
            <person name="Mcewen J.G."/>
            <person name="Clay O.K."/>
            <person name="Cuomo C.A."/>
        </authorList>
    </citation>
    <scope>NUCLEOTIDE SEQUENCE [LARGE SCALE GENOMIC DNA]</scope>
    <source>
        <strain evidence="7 8">UAMH130</strain>
    </source>
</reference>
<proteinExistence type="predicted"/>
<evidence type="ECO:0000256" key="2">
    <source>
        <dbReference type="ARBA" id="ARBA00023125"/>
    </source>
</evidence>
<dbReference type="Pfam" id="PF00172">
    <property type="entry name" value="Zn_clus"/>
    <property type="match status" value="1"/>
</dbReference>
<dbReference type="PROSITE" id="PS50048">
    <property type="entry name" value="ZN2_CY6_FUNGAL_2"/>
    <property type="match status" value="1"/>
</dbReference>
<dbReference type="GO" id="GO:0003677">
    <property type="term" value="F:DNA binding"/>
    <property type="evidence" value="ECO:0007669"/>
    <property type="project" value="UniProtKB-KW"/>
</dbReference>
<accession>A0A2B7XMD2</accession>
<evidence type="ECO:0000313" key="7">
    <source>
        <dbReference type="EMBL" id="PGH10095.1"/>
    </source>
</evidence>
<dbReference type="PANTHER" id="PTHR47784:SF10">
    <property type="entry name" value="TRANSCRIPTION FACTOR, PUTATIVE (AFU_ORTHOLOGUE AFUA_6G14150)-RELATED"/>
    <property type="match status" value="1"/>
</dbReference>
<evidence type="ECO:0000256" key="5">
    <source>
        <dbReference type="SAM" id="MobiDB-lite"/>
    </source>
</evidence>
<name>A0A2B7XMD2_9EURO</name>
<dbReference type="PROSITE" id="PS00463">
    <property type="entry name" value="ZN2_CY6_FUNGAL_1"/>
    <property type="match status" value="1"/>
</dbReference>
<keyword evidence="3" id="KW-0804">Transcription</keyword>
<dbReference type="GO" id="GO:0008270">
    <property type="term" value="F:zinc ion binding"/>
    <property type="evidence" value="ECO:0007669"/>
    <property type="project" value="InterPro"/>
</dbReference>
<evidence type="ECO:0000259" key="6">
    <source>
        <dbReference type="PROSITE" id="PS50048"/>
    </source>
</evidence>
<dbReference type="Gene3D" id="4.10.240.10">
    <property type="entry name" value="Zn(2)-C6 fungal-type DNA-binding domain"/>
    <property type="match status" value="1"/>
</dbReference>
<dbReference type="CDD" id="cd00067">
    <property type="entry name" value="GAL4"/>
    <property type="match status" value="1"/>
</dbReference>
<dbReference type="PANTHER" id="PTHR47784">
    <property type="entry name" value="STEROL UPTAKE CONTROL PROTEIN 2"/>
    <property type="match status" value="1"/>
</dbReference>
<keyword evidence="8" id="KW-1185">Reference proteome</keyword>
<dbReference type="InterPro" id="IPR036864">
    <property type="entry name" value="Zn2-C6_fun-type_DNA-bd_sf"/>
</dbReference>
<protein>
    <recommendedName>
        <fullName evidence="6">Zn(2)-C6 fungal-type domain-containing protein</fullName>
    </recommendedName>
</protein>
<dbReference type="SUPFAM" id="SSF57701">
    <property type="entry name" value="Zn2/Cys6 DNA-binding domain"/>
    <property type="match status" value="1"/>
</dbReference>
<evidence type="ECO:0000256" key="4">
    <source>
        <dbReference type="ARBA" id="ARBA00023242"/>
    </source>
</evidence>
<dbReference type="OrthoDB" id="5295362at2759"/>